<feature type="domain" description="Phytochrome chromophore attachment site" evidence="10">
    <location>
        <begin position="147"/>
        <end position="303"/>
    </location>
</feature>
<evidence type="ECO:0000256" key="2">
    <source>
        <dbReference type="ARBA" id="ARBA00012438"/>
    </source>
</evidence>
<dbReference type="InterPro" id="IPR009219">
    <property type="entry name" value="Bactrphtchr_CheY"/>
</dbReference>
<evidence type="ECO:0000256" key="8">
    <source>
        <dbReference type="ARBA" id="ARBA00023170"/>
    </source>
</evidence>
<evidence type="ECO:0000256" key="7">
    <source>
        <dbReference type="ARBA" id="ARBA00022840"/>
    </source>
</evidence>
<dbReference type="PANTHER" id="PTHR41523:SF7">
    <property type="entry name" value="HISTIDINE KINASE"/>
    <property type="match status" value="1"/>
</dbReference>
<organism evidence="12 13">
    <name type="scientific">Reyranella humidisoli</name>
    <dbReference type="NCBI Taxonomy" id="2849149"/>
    <lineage>
        <taxon>Bacteria</taxon>
        <taxon>Pseudomonadati</taxon>
        <taxon>Pseudomonadota</taxon>
        <taxon>Alphaproteobacteria</taxon>
        <taxon>Hyphomicrobiales</taxon>
        <taxon>Reyranellaceae</taxon>
        <taxon>Reyranella</taxon>
    </lineage>
</organism>
<comment type="caution">
    <text evidence="12">The sequence shown here is derived from an EMBL/GenBank/DDBJ whole genome shotgun (WGS) entry which is preliminary data.</text>
</comment>
<dbReference type="Pfam" id="PF08446">
    <property type="entry name" value="PAS_2"/>
    <property type="match status" value="1"/>
</dbReference>
<protein>
    <recommendedName>
        <fullName evidence="2">histidine kinase</fullName>
        <ecNumber evidence="2">2.7.13.3</ecNumber>
    </recommendedName>
</protein>
<dbReference type="PROSITE" id="PS50046">
    <property type="entry name" value="PHYTOCHROME_2"/>
    <property type="match status" value="1"/>
</dbReference>
<dbReference type="PANTHER" id="PTHR41523">
    <property type="entry name" value="TWO-COMPONENT SYSTEM SENSOR PROTEIN"/>
    <property type="match status" value="1"/>
</dbReference>
<gene>
    <name evidence="12" type="ORF">KQ910_01045</name>
</gene>
<evidence type="ECO:0000256" key="4">
    <source>
        <dbReference type="ARBA" id="ARBA00022679"/>
    </source>
</evidence>
<feature type="domain" description="Response regulatory" evidence="11">
    <location>
        <begin position="737"/>
        <end position="846"/>
    </location>
</feature>
<evidence type="ECO:0000259" key="11">
    <source>
        <dbReference type="PROSITE" id="PS50110"/>
    </source>
</evidence>
<keyword evidence="13" id="KW-1185">Reference proteome</keyword>
<keyword evidence="5" id="KW-0547">Nucleotide-binding</keyword>
<sequence length="846" mass="92662">MSEESRATPVDLENCEREPIHLLGAVQSFGFLLAFDSTQWTITRLSHNAAGWLGAGPLELIGRPIENVFTHDAIHLIRGQLQTAVFSNAVARSFAVPLLNDGPVFDIAVHVVDGSIVIECEPCMHEQGVSSGALVRAMISRLQQASELRTFYRVAAREMRGLTGFDRVMVYRFDHDGSGEVIAESARGGLESYLGLHYPASDIPRQARILYERNWLRIIPDISARPAAVEPGLIDGRPLDLSMSVLRSVSPIHIEYLQNMGVGASMSVSILRDGKLWGLFACHHYAPHNVPFERRTAAELFGQMFSLLMESRERDAESLYEARARKLHNQLVTVMASEATRFDSIVSHLDEIAELLSCDGIGVWTGGHATLQGMAPTQDQFAGLIGHLTRRNPGEVLAVHEIAAEHPPGREFADRAAGMLVVPLSRPARDFLVFFRKEVARSVNWAGDPSKQVSVGPLGSRLTPRKSFELWCETVRGQSIPWQPVDVRIAEGLRVSLLEVILRLSAITEVERKRAQERQELLIAELNHRVRNILGLIRSVISQSRDPSLTVDAFTEVVGGRIQALARAHDQITADNWGPASFRGLVGAEAGAYLGGRAARVRLSGPEVLLEPQGFTTLALVIHELMTNSAKYGALSDSRGHIEIGTQFDAERNLHVTWTEHGGPPVKPPTRRGFGSTVIERSIPYDLKGEATLDYETKGIRATFMVPAVHVRPAPGAVDEPAEKTIPEVQATELPKDVLIVEDNMIIALDAESALLRAGIASVRVASSAAQALKAISTRAPDFALLDINLGRETSFEVAEQLASLGIRFVFTTGYGEDIAFPPKLLGVPRVRKPYTGDALLEAMRL</sequence>
<dbReference type="PIRSF" id="PIRSF036397">
    <property type="entry name" value="Bactrphtchrm_rec"/>
    <property type="match status" value="1"/>
</dbReference>
<keyword evidence="3 9" id="KW-0597">Phosphoprotein</keyword>
<dbReference type="Proteomes" id="UP000727907">
    <property type="component" value="Unassembled WGS sequence"/>
</dbReference>
<evidence type="ECO:0000256" key="3">
    <source>
        <dbReference type="ARBA" id="ARBA00022553"/>
    </source>
</evidence>
<dbReference type="InterPro" id="IPR016132">
    <property type="entry name" value="Phyto_chromo_attachment"/>
</dbReference>
<dbReference type="EC" id="2.7.13.3" evidence="2"/>
<dbReference type="Pfam" id="PF00360">
    <property type="entry name" value="PHY"/>
    <property type="match status" value="1"/>
</dbReference>
<evidence type="ECO:0000313" key="13">
    <source>
        <dbReference type="Proteomes" id="UP000727907"/>
    </source>
</evidence>
<keyword evidence="7" id="KW-0067">ATP-binding</keyword>
<dbReference type="SMART" id="SM00065">
    <property type="entry name" value="GAF"/>
    <property type="match status" value="1"/>
</dbReference>
<reference evidence="12 13" key="1">
    <citation type="submission" date="2021-06" db="EMBL/GenBank/DDBJ databases">
        <authorList>
            <person name="Lee D.H."/>
        </authorList>
    </citation>
    <scope>NUCLEOTIDE SEQUENCE [LARGE SCALE GENOMIC DNA]</scope>
    <source>
        <strain evidence="12 13">MMS21-HV4-11</strain>
    </source>
</reference>
<dbReference type="InterPro" id="IPR001789">
    <property type="entry name" value="Sig_transdc_resp-reg_receiver"/>
</dbReference>
<dbReference type="InterPro" id="IPR013515">
    <property type="entry name" value="Phytochrome_cen-reg"/>
</dbReference>
<evidence type="ECO:0000256" key="9">
    <source>
        <dbReference type="PROSITE-ProRule" id="PRU00169"/>
    </source>
</evidence>
<evidence type="ECO:0000256" key="5">
    <source>
        <dbReference type="ARBA" id="ARBA00022741"/>
    </source>
</evidence>
<dbReference type="RefSeq" id="WP_216956182.1">
    <property type="nucleotide sequence ID" value="NZ_JAHOPB010000001.1"/>
</dbReference>
<dbReference type="PROSITE" id="PS50110">
    <property type="entry name" value="RESPONSE_REGULATORY"/>
    <property type="match status" value="1"/>
</dbReference>
<dbReference type="Pfam" id="PF01590">
    <property type="entry name" value="GAF"/>
    <property type="match status" value="1"/>
</dbReference>
<dbReference type="InterPro" id="IPR003018">
    <property type="entry name" value="GAF"/>
</dbReference>
<dbReference type="Pfam" id="PF07536">
    <property type="entry name" value="HWE_HK"/>
    <property type="match status" value="1"/>
</dbReference>
<dbReference type="InterPro" id="IPR011102">
    <property type="entry name" value="Sig_transdc_His_kinase_HWE"/>
</dbReference>
<evidence type="ECO:0000256" key="1">
    <source>
        <dbReference type="ARBA" id="ARBA00000085"/>
    </source>
</evidence>
<dbReference type="EMBL" id="JAHOPB010000001">
    <property type="protein sequence ID" value="MBU8872324.1"/>
    <property type="molecule type" value="Genomic_DNA"/>
</dbReference>
<keyword evidence="6" id="KW-0418">Kinase</keyword>
<dbReference type="SMART" id="SM00911">
    <property type="entry name" value="HWE_HK"/>
    <property type="match status" value="1"/>
</dbReference>
<evidence type="ECO:0000256" key="6">
    <source>
        <dbReference type="ARBA" id="ARBA00022777"/>
    </source>
</evidence>
<evidence type="ECO:0000313" key="12">
    <source>
        <dbReference type="EMBL" id="MBU8872324.1"/>
    </source>
</evidence>
<feature type="modified residue" description="4-aspartylphosphate" evidence="9">
    <location>
        <position position="787"/>
    </location>
</feature>
<proteinExistence type="predicted"/>
<dbReference type="SMART" id="SM00448">
    <property type="entry name" value="REC"/>
    <property type="match status" value="1"/>
</dbReference>
<keyword evidence="8" id="KW-0675">Receptor</keyword>
<accession>A0ABS6ICI7</accession>
<dbReference type="Pfam" id="PF00072">
    <property type="entry name" value="Response_reg"/>
    <property type="match status" value="1"/>
</dbReference>
<comment type="catalytic activity">
    <reaction evidence="1">
        <text>ATP + protein L-histidine = ADP + protein N-phospho-L-histidine.</text>
        <dbReference type="EC" id="2.7.13.3"/>
    </reaction>
</comment>
<name>A0ABS6ICI7_9HYPH</name>
<dbReference type="InterPro" id="IPR013654">
    <property type="entry name" value="PAS_2"/>
</dbReference>
<evidence type="ECO:0000259" key="10">
    <source>
        <dbReference type="PROSITE" id="PS50046"/>
    </source>
</evidence>
<keyword evidence="4" id="KW-0808">Transferase</keyword>